<dbReference type="AlphaFoldDB" id="A0A2P8CYM1"/>
<dbReference type="Proteomes" id="UP000240572">
    <property type="component" value="Unassembled WGS sequence"/>
</dbReference>
<feature type="compositionally biased region" description="Polar residues" evidence="1">
    <location>
        <begin position="103"/>
        <end position="112"/>
    </location>
</feature>
<keyword evidence="2" id="KW-0812">Transmembrane</keyword>
<dbReference type="RefSeq" id="WP_106524406.1">
    <property type="nucleotide sequence ID" value="NZ_PYGD01000009.1"/>
</dbReference>
<keyword evidence="2" id="KW-0472">Membrane</keyword>
<dbReference type="OrthoDB" id="677268at2"/>
<accession>A0A2P8CYM1</accession>
<protein>
    <recommendedName>
        <fullName evidence="5">Outer membrane protein with beta-barrel domain</fullName>
    </recommendedName>
</protein>
<gene>
    <name evidence="3" type="ORF">B0I18_10966</name>
</gene>
<evidence type="ECO:0008006" key="5">
    <source>
        <dbReference type="Google" id="ProtNLM"/>
    </source>
</evidence>
<organism evidence="3 4">
    <name type="scientific">Taibaiella chishuiensis</name>
    <dbReference type="NCBI Taxonomy" id="1434707"/>
    <lineage>
        <taxon>Bacteria</taxon>
        <taxon>Pseudomonadati</taxon>
        <taxon>Bacteroidota</taxon>
        <taxon>Chitinophagia</taxon>
        <taxon>Chitinophagales</taxon>
        <taxon>Chitinophagaceae</taxon>
        <taxon>Taibaiella</taxon>
    </lineage>
</organism>
<feature type="compositionally biased region" description="Low complexity" evidence="1">
    <location>
        <begin position="131"/>
        <end position="143"/>
    </location>
</feature>
<evidence type="ECO:0000313" key="4">
    <source>
        <dbReference type="Proteomes" id="UP000240572"/>
    </source>
</evidence>
<reference evidence="3 4" key="1">
    <citation type="submission" date="2018-03" db="EMBL/GenBank/DDBJ databases">
        <title>Genomic Encyclopedia of Type Strains, Phase III (KMG-III): the genomes of soil and plant-associated and newly described type strains.</title>
        <authorList>
            <person name="Whitman W."/>
        </authorList>
    </citation>
    <scope>NUCLEOTIDE SEQUENCE [LARGE SCALE GENOMIC DNA]</scope>
    <source>
        <strain evidence="3 4">CGMCC 1.12700</strain>
    </source>
</reference>
<name>A0A2P8CYM1_9BACT</name>
<sequence length="411" mass="43926">MSKNEFDELLLKKLGEEDLEYDPKHWEHLSQLLPPSLAPAANRGKKWAIATGIAAAAAFVLAAVFYMKLVDKNNTPVQAPSLAQEKAQSGQPGVQAPAPAPGTEQQSTTGTTPVMPGKQAQPPVLTGNSSQPQPALPQQAVPNTPQPNPAPAPGLVPQEQPPQAPAEEHIAKTQEQPAAVPAEHKEPKAAPVIAKNENRQPAYPTYADNFDNPRSAFNSGAKANKTSISLGGGVNYGNLNTGYTVGVSARTKIAGNFFVDGTVAMMYNNNTSNVVNYNGAATAKGLARPSAAQLPASPAVEPIQNLYYVQVNPSIGYQIDRNIALSVGSDFQQMLSRTDGAEKVQLAADNAKIFPAFDVGLTTKSEFNITPNIQAGLMYREGLSNLLKNDGNKYVNRRYFQVQFKYNIPVN</sequence>
<proteinExistence type="predicted"/>
<feature type="compositionally biased region" description="Pro residues" evidence="1">
    <location>
        <begin position="144"/>
        <end position="164"/>
    </location>
</feature>
<feature type="compositionally biased region" description="Low complexity" evidence="1">
    <location>
        <begin position="87"/>
        <end position="97"/>
    </location>
</feature>
<comment type="caution">
    <text evidence="3">The sequence shown here is derived from an EMBL/GenBank/DDBJ whole genome shotgun (WGS) entry which is preliminary data.</text>
</comment>
<feature type="transmembrane region" description="Helical" evidence="2">
    <location>
        <begin position="47"/>
        <end position="67"/>
    </location>
</feature>
<evidence type="ECO:0000256" key="2">
    <source>
        <dbReference type="SAM" id="Phobius"/>
    </source>
</evidence>
<evidence type="ECO:0000256" key="1">
    <source>
        <dbReference type="SAM" id="MobiDB-lite"/>
    </source>
</evidence>
<dbReference type="EMBL" id="PYGD01000009">
    <property type="protein sequence ID" value="PSK90060.1"/>
    <property type="molecule type" value="Genomic_DNA"/>
</dbReference>
<feature type="region of interest" description="Disordered" evidence="1">
    <location>
        <begin position="81"/>
        <end position="200"/>
    </location>
</feature>
<keyword evidence="4" id="KW-1185">Reference proteome</keyword>
<keyword evidence="2" id="KW-1133">Transmembrane helix</keyword>
<evidence type="ECO:0000313" key="3">
    <source>
        <dbReference type="EMBL" id="PSK90060.1"/>
    </source>
</evidence>